<reference evidence="11" key="1">
    <citation type="submission" date="2019-03" db="EMBL/GenBank/DDBJ databases">
        <authorList>
            <person name="Mank J."/>
            <person name="Almeida P."/>
        </authorList>
    </citation>
    <scope>NUCLEOTIDE SEQUENCE</scope>
    <source>
        <strain evidence="11">78183</strain>
    </source>
</reference>
<feature type="transmembrane region" description="Helical" evidence="10">
    <location>
        <begin position="437"/>
        <end position="458"/>
    </location>
</feature>
<keyword evidence="4" id="KW-0762">Sugar transport</keyword>
<organism evidence="11">
    <name type="scientific">Salix viminalis</name>
    <name type="common">Common osier</name>
    <name type="synonym">Basket willow</name>
    <dbReference type="NCBI Taxonomy" id="40686"/>
    <lineage>
        <taxon>Eukaryota</taxon>
        <taxon>Viridiplantae</taxon>
        <taxon>Streptophyta</taxon>
        <taxon>Embryophyta</taxon>
        <taxon>Tracheophyta</taxon>
        <taxon>Spermatophyta</taxon>
        <taxon>Magnoliopsida</taxon>
        <taxon>eudicotyledons</taxon>
        <taxon>Gunneridae</taxon>
        <taxon>Pentapetalae</taxon>
        <taxon>rosids</taxon>
        <taxon>fabids</taxon>
        <taxon>Malpighiales</taxon>
        <taxon>Salicaceae</taxon>
        <taxon>Saliceae</taxon>
        <taxon>Salix</taxon>
    </lineage>
</organism>
<evidence type="ECO:0000256" key="1">
    <source>
        <dbReference type="ARBA" id="ARBA00004127"/>
    </source>
</evidence>
<comment type="subcellular location">
    <subcellularLocation>
        <location evidence="1">Endomembrane system</location>
        <topology evidence="1">Multi-pass membrane protein</topology>
    </subcellularLocation>
</comment>
<feature type="transmembrane region" description="Helical" evidence="10">
    <location>
        <begin position="350"/>
        <end position="372"/>
    </location>
</feature>
<dbReference type="InterPro" id="IPR004316">
    <property type="entry name" value="SWEET_rpt"/>
</dbReference>
<evidence type="ECO:0000256" key="10">
    <source>
        <dbReference type="SAM" id="Phobius"/>
    </source>
</evidence>
<feature type="transmembrane region" description="Helical" evidence="10">
    <location>
        <begin position="99"/>
        <end position="119"/>
    </location>
</feature>
<evidence type="ECO:0000256" key="4">
    <source>
        <dbReference type="ARBA" id="ARBA00022597"/>
    </source>
</evidence>
<feature type="transmembrane region" description="Helical" evidence="10">
    <location>
        <begin position="168"/>
        <end position="189"/>
    </location>
</feature>
<dbReference type="Gene3D" id="1.20.1280.290">
    <property type="match status" value="4"/>
</dbReference>
<keyword evidence="5 10" id="KW-0812">Transmembrane</keyword>
<feature type="transmembrane region" description="Helical" evidence="10">
    <location>
        <begin position="140"/>
        <end position="162"/>
    </location>
</feature>
<feature type="transmembrane region" description="Helical" evidence="10">
    <location>
        <begin position="411"/>
        <end position="431"/>
    </location>
</feature>
<dbReference type="InterPro" id="IPR047664">
    <property type="entry name" value="SWEET"/>
</dbReference>
<feature type="region of interest" description="Disordered" evidence="9">
    <location>
        <begin position="221"/>
        <end position="244"/>
    </location>
</feature>
<dbReference type="GO" id="GO:0051119">
    <property type="term" value="F:sugar transmembrane transporter activity"/>
    <property type="evidence" value="ECO:0007669"/>
    <property type="project" value="InterPro"/>
</dbReference>
<evidence type="ECO:0000256" key="7">
    <source>
        <dbReference type="ARBA" id="ARBA00022989"/>
    </source>
</evidence>
<evidence type="ECO:0000256" key="8">
    <source>
        <dbReference type="ARBA" id="ARBA00023136"/>
    </source>
</evidence>
<evidence type="ECO:0000313" key="11">
    <source>
        <dbReference type="EMBL" id="VFU25828.1"/>
    </source>
</evidence>
<dbReference type="FunFam" id="1.20.1280.290:FF:000002">
    <property type="entry name" value="Bidirectional sugar transporter SWEET"/>
    <property type="match status" value="2"/>
</dbReference>
<dbReference type="EMBL" id="CAADRP010000258">
    <property type="protein sequence ID" value="VFU25828.1"/>
    <property type="molecule type" value="Genomic_DNA"/>
</dbReference>
<sequence length="550" mass="60119">MASISFLIGIIGNIISLLVFTSPIKTFWRVVKMKSTQNYKGAPYITTLLSTSLWTFYGLLKPAILIVTVNGAGAIFQLTYVTIFLVYATRDKKIKTARLVAILNVGFLGAVIAVTILAMHGGLRITFVGKLVIQTKSVEYMPFFLSFFLFLNGGVWSVYALLVKDYYIGVPNAFGFVLGSAQLILYMVYRKKAAAMIEEKGSVHIEAKDGVEIMPAKGDEEAGSLKNRSLADEKTKSLPKPSVDRQHSLKNLTKTLSLGAYELLQHSSWANDANISSSMATLSFFVGILGNIISLLVFVSPIKTFWGVVKKKSTENYKGAPYIITLLSTSLWTFYGIIKPDGLVVSIMMAKLVAILNVGFLGAVIVVALLAIHGNLRITFVGIICAALTIGMYAAPLSAMKRVVETKSVEYMPFLLSFFLFLNGGVWSVYSVLVKDFYIGVPNAVGFVLGSAQLILYLKYKNKSASAKTTTAMEEDGSVHRDKDDEDDGDDAGISKNRSLSEGKSLPKPSANREYSLQKIMKTLSLNDYELSCSSWANEAVVENGKPDNP</sequence>
<evidence type="ECO:0000256" key="5">
    <source>
        <dbReference type="ARBA" id="ARBA00022692"/>
    </source>
</evidence>
<name>A0A6N2KBY2_SALVM</name>
<feature type="compositionally biased region" description="Basic and acidic residues" evidence="9">
    <location>
        <begin position="229"/>
        <end position="244"/>
    </location>
</feature>
<protein>
    <recommendedName>
        <fullName evidence="12">Bidirectional sugar transporter SWEET</fullName>
    </recommendedName>
</protein>
<feature type="transmembrane region" description="Helical" evidence="10">
    <location>
        <begin position="6"/>
        <end position="28"/>
    </location>
</feature>
<keyword evidence="6" id="KW-0677">Repeat</keyword>
<evidence type="ECO:0000256" key="6">
    <source>
        <dbReference type="ARBA" id="ARBA00022737"/>
    </source>
</evidence>
<evidence type="ECO:0000256" key="9">
    <source>
        <dbReference type="SAM" id="MobiDB-lite"/>
    </source>
</evidence>
<accession>A0A6N2KBY2</accession>
<evidence type="ECO:0000256" key="2">
    <source>
        <dbReference type="ARBA" id="ARBA00007809"/>
    </source>
</evidence>
<dbReference type="AlphaFoldDB" id="A0A6N2KBY2"/>
<proteinExistence type="inferred from homology"/>
<evidence type="ECO:0008006" key="12">
    <source>
        <dbReference type="Google" id="ProtNLM"/>
    </source>
</evidence>
<dbReference type="Pfam" id="PF03083">
    <property type="entry name" value="MtN3_slv"/>
    <property type="match status" value="4"/>
</dbReference>
<evidence type="ECO:0000256" key="3">
    <source>
        <dbReference type="ARBA" id="ARBA00022448"/>
    </source>
</evidence>
<dbReference type="GO" id="GO:0051260">
    <property type="term" value="P:protein homooligomerization"/>
    <property type="evidence" value="ECO:0007669"/>
    <property type="project" value="UniProtKB-ARBA"/>
</dbReference>
<dbReference type="GO" id="GO:0016020">
    <property type="term" value="C:membrane"/>
    <property type="evidence" value="ECO:0007669"/>
    <property type="project" value="InterPro"/>
</dbReference>
<feature type="transmembrane region" description="Helical" evidence="10">
    <location>
        <begin position="378"/>
        <end position="399"/>
    </location>
</feature>
<feature type="transmembrane region" description="Helical" evidence="10">
    <location>
        <begin position="63"/>
        <end position="87"/>
    </location>
</feature>
<feature type="region of interest" description="Disordered" evidence="9">
    <location>
        <begin position="470"/>
        <end position="511"/>
    </location>
</feature>
<keyword evidence="7 10" id="KW-1133">Transmembrane helix</keyword>
<dbReference type="PANTHER" id="PTHR10791">
    <property type="entry name" value="RAG1-ACTIVATING PROTEIN 1"/>
    <property type="match status" value="1"/>
</dbReference>
<dbReference type="PANTHER" id="PTHR10791:SF142">
    <property type="entry name" value="BIDIRECTIONAL SUGAR TRANSPORTER SWEET16"/>
    <property type="match status" value="1"/>
</dbReference>
<gene>
    <name evidence="11" type="ORF">SVIM_LOCUS63716</name>
</gene>
<keyword evidence="3" id="KW-0813">Transport</keyword>
<comment type="similarity">
    <text evidence="2">Belongs to the SWEET sugar transporter family.</text>
</comment>
<dbReference type="GO" id="GO:0012505">
    <property type="term" value="C:endomembrane system"/>
    <property type="evidence" value="ECO:0007669"/>
    <property type="project" value="UniProtKB-SubCell"/>
</dbReference>
<feature type="transmembrane region" description="Helical" evidence="10">
    <location>
        <begin position="279"/>
        <end position="299"/>
    </location>
</feature>
<dbReference type="FunFam" id="1.20.1280.290:FF:000001">
    <property type="entry name" value="Bidirectional sugar transporter SWEET"/>
    <property type="match status" value="1"/>
</dbReference>
<keyword evidence="8 10" id="KW-0472">Membrane</keyword>